<protein>
    <submittedName>
        <fullName evidence="1">Oligopeptide-binding protein oppA</fullName>
    </submittedName>
</protein>
<sequence>MLIIQVVENIQGAKDYHEGKTDHISGLKKIDDYTMQVTFDKKQENYLTGFITGPLLSKKYLSDVPI</sequence>
<organism evidence="1 2">
    <name type="scientific">Staphylococcus aureus</name>
    <dbReference type="NCBI Taxonomy" id="1280"/>
    <lineage>
        <taxon>Bacteria</taxon>
        <taxon>Bacillati</taxon>
        <taxon>Bacillota</taxon>
        <taxon>Bacilli</taxon>
        <taxon>Bacillales</taxon>
        <taxon>Staphylococcaceae</taxon>
        <taxon>Staphylococcus</taxon>
    </lineage>
</organism>
<proteinExistence type="predicted"/>
<evidence type="ECO:0000313" key="2">
    <source>
        <dbReference type="Proteomes" id="UP000254502"/>
    </source>
</evidence>
<dbReference type="AlphaFoldDB" id="A0A380E0Z4"/>
<dbReference type="EMBL" id="UHAQ01000003">
    <property type="protein sequence ID" value="SUK84626.1"/>
    <property type="molecule type" value="Genomic_DNA"/>
</dbReference>
<name>A0A380E0Z4_STAAU</name>
<gene>
    <name evidence="1" type="ORF">NCTC5664_02665</name>
</gene>
<accession>A0A380E0Z4</accession>
<dbReference type="Gene3D" id="3.90.76.10">
    <property type="entry name" value="Dipeptide-binding Protein, Domain 1"/>
    <property type="match status" value="1"/>
</dbReference>
<evidence type="ECO:0000313" key="1">
    <source>
        <dbReference type="EMBL" id="SUK84626.1"/>
    </source>
</evidence>
<reference evidence="1 2" key="1">
    <citation type="submission" date="2018-06" db="EMBL/GenBank/DDBJ databases">
        <authorList>
            <consortium name="Pathogen Informatics"/>
            <person name="Doyle S."/>
        </authorList>
    </citation>
    <scope>NUCLEOTIDE SEQUENCE [LARGE SCALE GENOMIC DNA]</scope>
    <source>
        <strain evidence="1 2">NCTC5664</strain>
    </source>
</reference>
<dbReference type="Proteomes" id="UP000254502">
    <property type="component" value="Unassembled WGS sequence"/>
</dbReference>